<dbReference type="EMBL" id="JAULSY010000127">
    <property type="protein sequence ID" value="KAK0663901.1"/>
    <property type="molecule type" value="Genomic_DNA"/>
</dbReference>
<feature type="compositionally biased region" description="Polar residues" evidence="1">
    <location>
        <begin position="273"/>
        <end position="304"/>
    </location>
</feature>
<organism evidence="2 3">
    <name type="scientific">Cercophora samala</name>
    <dbReference type="NCBI Taxonomy" id="330535"/>
    <lineage>
        <taxon>Eukaryota</taxon>
        <taxon>Fungi</taxon>
        <taxon>Dikarya</taxon>
        <taxon>Ascomycota</taxon>
        <taxon>Pezizomycotina</taxon>
        <taxon>Sordariomycetes</taxon>
        <taxon>Sordariomycetidae</taxon>
        <taxon>Sordariales</taxon>
        <taxon>Lasiosphaeriaceae</taxon>
        <taxon>Cercophora</taxon>
    </lineage>
</organism>
<feature type="compositionally biased region" description="Basic and acidic residues" evidence="1">
    <location>
        <begin position="631"/>
        <end position="673"/>
    </location>
</feature>
<evidence type="ECO:0000313" key="3">
    <source>
        <dbReference type="Proteomes" id="UP001174997"/>
    </source>
</evidence>
<feature type="compositionally biased region" description="Low complexity" evidence="1">
    <location>
        <begin position="188"/>
        <end position="200"/>
    </location>
</feature>
<keyword evidence="3" id="KW-1185">Reference proteome</keyword>
<feature type="compositionally biased region" description="Basic and acidic residues" evidence="1">
    <location>
        <begin position="697"/>
        <end position="723"/>
    </location>
</feature>
<sequence length="798" mass="86966">MSNQGTHGGENQGQPDGDGHQGFGELSWTIPVIPGGTASFPIPSLGVQVQISPLDSAFARAGVIGGSVPNGTTMQITAVLPRAVAALPRAEVVPAPPPSAPARASLPPQQRLLAHVKHEDARPSLRNVPDGSVDVSVWHTEVEDPDLVLNADVGSVVETPGSALEASVPVMEAEVSFPVVETSGSGGKSSASLGESSAFGKPSASLGEIQGEPGSFPEGSGAIPEGSGAVSESSLSASMVSTLAADSLGLINQGSGPGDQGYTSVNKVLGRPGNTSTSVSEASLSANPPSTSIIQPSASRSLTGVSPSITTSSPSAASVPKASRPFSKGKAPENNSPSFAHENNAKRQTVATATNITTTPLTTVATPTAATLQGSSQPPFSTPRPQNVPEAPPALLSLLRVRESKLHSNIAQLKDEMSKKEQVVRNSKAPSVKKISELKAQISDLGEKLRMMESHANLFSKDEINEVHNKLCDSNGALKTWQAKRDRINMQYNSMYERIAELRRYIPSLEVELKTVVQEITKLTGEKGLGVISAPLSTAPKIASQEADPHRNTIVVKKEKLGHFEMRRLNSEKRAQERLRIEKEKKELEDLKEKCEEEKRKVQEEQLKRQLESDRRLSELSRQQDVQMKQDMQRNAKRKREEENWKQQEEERSMRDEERRKSRFATHDQEAARWQRMGGGVKKTVGANADHHRRGRDHSGNHERGSSSRDARQQFEHYGEEKHHRQAQNKDQQHENHQRHQSSEHGSHYGSQVSEHRGTTALQGLGYVNPTDRQNSERGSRNERQRSEHRTQDKSNRR</sequence>
<feature type="compositionally biased region" description="Basic and acidic residues" evidence="1">
    <location>
        <begin position="596"/>
        <end position="619"/>
    </location>
</feature>
<evidence type="ECO:0000313" key="2">
    <source>
        <dbReference type="EMBL" id="KAK0663901.1"/>
    </source>
</evidence>
<protein>
    <submittedName>
        <fullName evidence="2">Uncharacterized protein</fullName>
    </submittedName>
</protein>
<dbReference type="AlphaFoldDB" id="A0AA39Z4A6"/>
<feature type="region of interest" description="Disordered" evidence="1">
    <location>
        <begin position="255"/>
        <end position="345"/>
    </location>
</feature>
<feature type="region of interest" description="Disordered" evidence="1">
    <location>
        <begin position="181"/>
        <end position="230"/>
    </location>
</feature>
<feature type="compositionally biased region" description="Basic and acidic residues" evidence="1">
    <location>
        <begin position="774"/>
        <end position="798"/>
    </location>
</feature>
<feature type="compositionally biased region" description="Basic and acidic residues" evidence="1">
    <location>
        <begin position="731"/>
        <end position="747"/>
    </location>
</feature>
<evidence type="ECO:0000256" key="1">
    <source>
        <dbReference type="SAM" id="MobiDB-lite"/>
    </source>
</evidence>
<feature type="compositionally biased region" description="Gly residues" evidence="1">
    <location>
        <begin position="1"/>
        <end position="11"/>
    </location>
</feature>
<feature type="compositionally biased region" description="Low complexity" evidence="1">
    <location>
        <begin position="305"/>
        <end position="323"/>
    </location>
</feature>
<feature type="region of interest" description="Disordered" evidence="1">
    <location>
        <begin position="1"/>
        <end position="28"/>
    </location>
</feature>
<accession>A0AA39Z4A6</accession>
<proteinExistence type="predicted"/>
<gene>
    <name evidence="2" type="ORF">QBC41DRAFT_306749</name>
</gene>
<dbReference type="Proteomes" id="UP001174997">
    <property type="component" value="Unassembled WGS sequence"/>
</dbReference>
<name>A0AA39Z4A6_9PEZI</name>
<reference evidence="2" key="1">
    <citation type="submission" date="2023-06" db="EMBL/GenBank/DDBJ databases">
        <title>Genome-scale phylogeny and comparative genomics of the fungal order Sordariales.</title>
        <authorList>
            <consortium name="Lawrence Berkeley National Laboratory"/>
            <person name="Hensen N."/>
            <person name="Bonometti L."/>
            <person name="Westerberg I."/>
            <person name="Brannstrom I.O."/>
            <person name="Guillou S."/>
            <person name="Cros-Aarteil S."/>
            <person name="Calhoun S."/>
            <person name="Haridas S."/>
            <person name="Kuo A."/>
            <person name="Mondo S."/>
            <person name="Pangilinan J."/>
            <person name="Riley R."/>
            <person name="Labutti K."/>
            <person name="Andreopoulos B."/>
            <person name="Lipzen A."/>
            <person name="Chen C."/>
            <person name="Yanf M."/>
            <person name="Daum C."/>
            <person name="Ng V."/>
            <person name="Clum A."/>
            <person name="Steindorff A."/>
            <person name="Ohm R."/>
            <person name="Martin F."/>
            <person name="Silar P."/>
            <person name="Natvig D."/>
            <person name="Lalanne C."/>
            <person name="Gautier V."/>
            <person name="Ament-Velasquez S.L."/>
            <person name="Kruys A."/>
            <person name="Hutchinson M.I."/>
            <person name="Powell A.J."/>
            <person name="Barry K."/>
            <person name="Miller A.N."/>
            <person name="Grigoriev I.V."/>
            <person name="Debuchy R."/>
            <person name="Gladieux P."/>
            <person name="Thoren M.H."/>
            <person name="Johannesson H."/>
        </authorList>
    </citation>
    <scope>NUCLEOTIDE SEQUENCE</scope>
    <source>
        <strain evidence="2">CBS 307.81</strain>
    </source>
</reference>
<comment type="caution">
    <text evidence="2">The sequence shown here is derived from an EMBL/GenBank/DDBJ whole genome shotgun (WGS) entry which is preliminary data.</text>
</comment>
<feature type="region of interest" description="Disordered" evidence="1">
    <location>
        <begin position="596"/>
        <end position="798"/>
    </location>
</feature>